<keyword evidence="3" id="KW-0418">Kinase</keyword>
<keyword evidence="2" id="KW-1133">Transmembrane helix</keyword>
<comment type="caution">
    <text evidence="3">The sequence shown here is derived from an EMBL/GenBank/DDBJ whole genome shotgun (WGS) entry which is preliminary data.</text>
</comment>
<dbReference type="AlphaFoldDB" id="A0A6G4AUF4"/>
<keyword evidence="2" id="KW-0472">Membrane</keyword>
<accession>A0A6G4AUF4</accession>
<evidence type="ECO:0000313" key="4">
    <source>
        <dbReference type="Proteomes" id="UP000476310"/>
    </source>
</evidence>
<feature type="region of interest" description="Disordered" evidence="1">
    <location>
        <begin position="38"/>
        <end position="61"/>
    </location>
</feature>
<proteinExistence type="predicted"/>
<evidence type="ECO:0000256" key="1">
    <source>
        <dbReference type="SAM" id="MobiDB-lite"/>
    </source>
</evidence>
<evidence type="ECO:0000313" key="3">
    <source>
        <dbReference type="EMBL" id="NEW76394.1"/>
    </source>
</evidence>
<organism evidence="3 4">
    <name type="scientific">Streptomyces rhizosphaericus</name>
    <dbReference type="NCBI Taxonomy" id="114699"/>
    <lineage>
        <taxon>Bacteria</taxon>
        <taxon>Bacillati</taxon>
        <taxon>Actinomycetota</taxon>
        <taxon>Actinomycetes</taxon>
        <taxon>Kitasatosporales</taxon>
        <taxon>Streptomycetaceae</taxon>
        <taxon>Streptomyces</taxon>
        <taxon>Streptomyces violaceusniger group</taxon>
    </lineage>
</organism>
<keyword evidence="3" id="KW-0723">Serine/threonine-protein kinase</keyword>
<keyword evidence="3" id="KW-0808">Transferase</keyword>
<feature type="transmembrane region" description="Helical" evidence="2">
    <location>
        <begin position="19"/>
        <end position="38"/>
    </location>
</feature>
<name>A0A6G4AUF4_9ACTN</name>
<keyword evidence="4" id="KW-1185">Reference proteome</keyword>
<keyword evidence="2" id="KW-0812">Transmembrane</keyword>
<gene>
    <name evidence="3" type="ORF">G4H13_40085</name>
</gene>
<evidence type="ECO:0000256" key="2">
    <source>
        <dbReference type="SAM" id="Phobius"/>
    </source>
</evidence>
<reference evidence="3" key="1">
    <citation type="submission" date="2020-02" db="EMBL/GenBank/DDBJ databases">
        <title>A new Streptomyces sp. for controlling soil-borne diseases.</title>
        <authorList>
            <person name="Li X."/>
            <person name="Tian Y."/>
            <person name="Gao K."/>
        </authorList>
    </citation>
    <scope>NUCLEOTIDE SEQUENCE [LARGE SCALE GENOMIC DNA]</scope>
    <source>
        <strain evidence="3">0250</strain>
    </source>
</reference>
<feature type="non-terminal residue" evidence="3">
    <location>
        <position position="1"/>
    </location>
</feature>
<dbReference type="EMBL" id="JAAIKT010000081">
    <property type="protein sequence ID" value="NEW76394.1"/>
    <property type="molecule type" value="Genomic_DNA"/>
</dbReference>
<sequence>GSARNPAVAGALRRRRLKVAAITLAALIAVGLGGWLAASGDDGGDPPKGGEHSVSQDPGTP</sequence>
<protein>
    <submittedName>
        <fullName evidence="3">Serine/threonine protein kinase</fullName>
    </submittedName>
</protein>
<dbReference type="GO" id="GO:0004674">
    <property type="term" value="F:protein serine/threonine kinase activity"/>
    <property type="evidence" value="ECO:0007669"/>
    <property type="project" value="UniProtKB-KW"/>
</dbReference>
<dbReference type="Proteomes" id="UP000476310">
    <property type="component" value="Unassembled WGS sequence"/>
</dbReference>